<feature type="transmembrane region" description="Helical" evidence="11">
    <location>
        <begin position="48"/>
        <end position="68"/>
    </location>
</feature>
<evidence type="ECO:0000256" key="7">
    <source>
        <dbReference type="ARBA" id="ARBA00023170"/>
    </source>
</evidence>
<dbReference type="GO" id="GO:0008188">
    <property type="term" value="F:neuropeptide receptor activity"/>
    <property type="evidence" value="ECO:0007669"/>
    <property type="project" value="TreeGrafter"/>
</dbReference>
<evidence type="ECO:0000256" key="6">
    <source>
        <dbReference type="ARBA" id="ARBA00023136"/>
    </source>
</evidence>
<keyword evidence="3 9" id="KW-0812">Transmembrane</keyword>
<keyword evidence="4 11" id="KW-1133">Transmembrane helix</keyword>
<protein>
    <recommendedName>
        <fullName evidence="12">G-protein coupled receptors family 1 profile domain-containing protein</fullName>
    </recommendedName>
</protein>
<dbReference type="PRINTS" id="PR01157">
    <property type="entry name" value="P2YPURNOCPTR"/>
</dbReference>
<dbReference type="CDD" id="cd15134">
    <property type="entry name" value="7tmA_capaR"/>
    <property type="match status" value="1"/>
</dbReference>
<feature type="transmembrane region" description="Helical" evidence="11">
    <location>
        <begin position="223"/>
        <end position="242"/>
    </location>
</feature>
<evidence type="ECO:0000256" key="8">
    <source>
        <dbReference type="ARBA" id="ARBA00023224"/>
    </source>
</evidence>
<evidence type="ECO:0000313" key="13">
    <source>
        <dbReference type="EMBL" id="RZF39333.1"/>
    </source>
</evidence>
<reference evidence="13 14" key="1">
    <citation type="journal article" date="2017" name="Gigascience">
        <title>Genome sequence of the small brown planthopper, Laodelphax striatellus.</title>
        <authorList>
            <person name="Zhu J."/>
            <person name="Jiang F."/>
            <person name="Wang X."/>
            <person name="Yang P."/>
            <person name="Bao Y."/>
            <person name="Zhao W."/>
            <person name="Wang W."/>
            <person name="Lu H."/>
            <person name="Wang Q."/>
            <person name="Cui N."/>
            <person name="Li J."/>
            <person name="Chen X."/>
            <person name="Luo L."/>
            <person name="Yu J."/>
            <person name="Kang L."/>
            <person name="Cui F."/>
        </authorList>
    </citation>
    <scope>NUCLEOTIDE SEQUENCE [LARGE SCALE GENOMIC DNA]</scope>
    <source>
        <strain evidence="13">Lst14</strain>
    </source>
</reference>
<dbReference type="GO" id="GO:0005886">
    <property type="term" value="C:plasma membrane"/>
    <property type="evidence" value="ECO:0007669"/>
    <property type="project" value="TreeGrafter"/>
</dbReference>
<keyword evidence="7 9" id="KW-0675">Receptor</keyword>
<keyword evidence="8 9" id="KW-0807">Transducer</keyword>
<evidence type="ECO:0000256" key="4">
    <source>
        <dbReference type="ARBA" id="ARBA00022989"/>
    </source>
</evidence>
<evidence type="ECO:0000256" key="1">
    <source>
        <dbReference type="ARBA" id="ARBA00004141"/>
    </source>
</evidence>
<evidence type="ECO:0000256" key="10">
    <source>
        <dbReference type="SAM" id="MobiDB-lite"/>
    </source>
</evidence>
<comment type="similarity">
    <text evidence="2 9">Belongs to the G-protein coupled receptor 1 family.</text>
</comment>
<comment type="caution">
    <text evidence="13">The sequence shown here is derived from an EMBL/GenBank/DDBJ whole genome shotgun (WGS) entry which is preliminary data.</text>
</comment>
<dbReference type="SMR" id="A0A482X0U1"/>
<feature type="transmembrane region" description="Helical" evidence="11">
    <location>
        <begin position="161"/>
        <end position="183"/>
    </location>
</feature>
<comment type="subcellular location">
    <subcellularLocation>
        <location evidence="1">Membrane</location>
        <topology evidence="1">Multi-pass membrane protein</topology>
    </subcellularLocation>
</comment>
<keyword evidence="14" id="KW-1185">Reference proteome</keyword>
<evidence type="ECO:0000256" key="5">
    <source>
        <dbReference type="ARBA" id="ARBA00023040"/>
    </source>
</evidence>
<feature type="transmembrane region" description="Helical" evidence="11">
    <location>
        <begin position="119"/>
        <end position="140"/>
    </location>
</feature>
<dbReference type="PANTHER" id="PTHR24243">
    <property type="entry name" value="G-PROTEIN COUPLED RECEPTOR"/>
    <property type="match status" value="1"/>
</dbReference>
<evidence type="ECO:0000256" key="3">
    <source>
        <dbReference type="ARBA" id="ARBA00022692"/>
    </source>
</evidence>
<dbReference type="InterPro" id="IPR017452">
    <property type="entry name" value="GPCR_Rhodpsn_7TM"/>
</dbReference>
<proteinExistence type="inferred from homology"/>
<dbReference type="OrthoDB" id="5962705at2759"/>
<keyword evidence="6 11" id="KW-0472">Membrane</keyword>
<dbReference type="EMBL" id="QKKF02019844">
    <property type="protein sequence ID" value="RZF39333.1"/>
    <property type="molecule type" value="Genomic_DNA"/>
</dbReference>
<evidence type="ECO:0000256" key="11">
    <source>
        <dbReference type="SAM" id="Phobius"/>
    </source>
</evidence>
<dbReference type="Pfam" id="PF00001">
    <property type="entry name" value="7tm_1"/>
    <property type="match status" value="1"/>
</dbReference>
<dbReference type="PRINTS" id="PR00237">
    <property type="entry name" value="GPCRRHODOPSN"/>
</dbReference>
<name>A0A482X0U1_LAOST</name>
<evidence type="ECO:0000313" key="14">
    <source>
        <dbReference type="Proteomes" id="UP000291343"/>
    </source>
</evidence>
<organism evidence="13 14">
    <name type="scientific">Laodelphax striatellus</name>
    <name type="common">Small brown planthopper</name>
    <name type="synonym">Delphax striatella</name>
    <dbReference type="NCBI Taxonomy" id="195883"/>
    <lineage>
        <taxon>Eukaryota</taxon>
        <taxon>Metazoa</taxon>
        <taxon>Ecdysozoa</taxon>
        <taxon>Arthropoda</taxon>
        <taxon>Hexapoda</taxon>
        <taxon>Insecta</taxon>
        <taxon>Pterygota</taxon>
        <taxon>Neoptera</taxon>
        <taxon>Paraneoptera</taxon>
        <taxon>Hemiptera</taxon>
        <taxon>Auchenorrhyncha</taxon>
        <taxon>Fulgoroidea</taxon>
        <taxon>Delphacidae</taxon>
        <taxon>Criomorphinae</taxon>
        <taxon>Laodelphax</taxon>
    </lineage>
</organism>
<dbReference type="FunCoup" id="A0A482X0U1">
    <property type="interactions" value="52"/>
</dbReference>
<dbReference type="PROSITE" id="PS00237">
    <property type="entry name" value="G_PROTEIN_RECEP_F1_1"/>
    <property type="match status" value="1"/>
</dbReference>
<feature type="domain" description="G-protein coupled receptors family 1 profile" evidence="12">
    <location>
        <begin position="60"/>
        <end position="331"/>
    </location>
</feature>
<dbReference type="Gene3D" id="1.20.1070.10">
    <property type="entry name" value="Rhodopsin 7-helix transmembrane proteins"/>
    <property type="match status" value="1"/>
</dbReference>
<feature type="transmembrane region" description="Helical" evidence="11">
    <location>
        <begin position="80"/>
        <end position="99"/>
    </location>
</feature>
<dbReference type="PANTHER" id="PTHR24243:SF107">
    <property type="entry name" value="NEUROPEPTIDES CAPA RECEPTOR"/>
    <property type="match status" value="1"/>
</dbReference>
<sequence>MDYTSVGGDANENTSVTVPTLNVSVEEWLVRCLGPKHLPLRIVVPLTVVYATLFVSGVFGNLAVCIVIARNAALHTATNYYLFSLAVSDLTLLLLGLPNDLLVYWQQYPWPLGVLLCKVRALVSEMTSYTSVLTIVAFSTERYLAICHPLHSYAMSGLHRAVRIIAVLWLVSFLCASPFAVFAQVNYIDYPPGSGKPLAESAFCAMLEKNIPANWPIYELSGALFFCVPMIVIMVLYARIGLRIRRRERHSLGKRLPGTVHRRSNSRKAIIRMLSAVVITFFVCWAPFHLQRLLYVYARDSLPHFNTINEWLFYVTGCLYYLSSTANPILYNVMSVKYRKAFRQTLCGVRLHHNDLNSSFRETLTHNDSPRVWQRADTWRKKSARSVRGNAQAQTADVVVCIRPGGGSRRHWPKTLLRVTMGPNTSGPGADTSSDVSDDGGGSCGQRPAEIDVEAKLCCDCDNSSSGGSLCIQMETCI</sequence>
<feature type="transmembrane region" description="Helical" evidence="11">
    <location>
        <begin position="311"/>
        <end position="333"/>
    </location>
</feature>
<dbReference type="SUPFAM" id="SSF81321">
    <property type="entry name" value="Family A G protein-coupled receptor-like"/>
    <property type="match status" value="1"/>
</dbReference>
<evidence type="ECO:0000256" key="2">
    <source>
        <dbReference type="ARBA" id="ARBA00010663"/>
    </source>
</evidence>
<dbReference type="Proteomes" id="UP000291343">
    <property type="component" value="Unassembled WGS sequence"/>
</dbReference>
<keyword evidence="5 9" id="KW-0297">G-protein coupled receptor</keyword>
<gene>
    <name evidence="13" type="ORF">LSTR_LSTR000854</name>
</gene>
<dbReference type="InParanoid" id="A0A482X0U1"/>
<dbReference type="STRING" id="195883.A0A482X0U1"/>
<feature type="transmembrane region" description="Helical" evidence="11">
    <location>
        <begin position="269"/>
        <end position="291"/>
    </location>
</feature>
<dbReference type="PROSITE" id="PS50262">
    <property type="entry name" value="G_PROTEIN_RECEP_F1_2"/>
    <property type="match status" value="1"/>
</dbReference>
<evidence type="ECO:0000256" key="9">
    <source>
        <dbReference type="RuleBase" id="RU000688"/>
    </source>
</evidence>
<accession>A0A482X0U1</accession>
<feature type="region of interest" description="Disordered" evidence="10">
    <location>
        <begin position="420"/>
        <end position="446"/>
    </location>
</feature>
<dbReference type="InterPro" id="IPR000276">
    <property type="entry name" value="GPCR_Rhodpsn"/>
</dbReference>
<evidence type="ECO:0000259" key="12">
    <source>
        <dbReference type="PROSITE" id="PS50262"/>
    </source>
</evidence>
<dbReference type="AlphaFoldDB" id="A0A482X0U1"/>